<evidence type="ECO:0000256" key="2">
    <source>
        <dbReference type="ARBA" id="ARBA00007441"/>
    </source>
</evidence>
<dbReference type="PANTHER" id="PTHR46383">
    <property type="entry name" value="ASPARTATE AMINOTRANSFERASE"/>
    <property type="match status" value="1"/>
</dbReference>
<name>A0A6J7GRM1_9ZZZZ</name>
<dbReference type="InterPro" id="IPR004838">
    <property type="entry name" value="NHTrfase_class1_PyrdxlP-BS"/>
</dbReference>
<keyword evidence="5" id="KW-0663">Pyridoxal phosphate</keyword>
<dbReference type="CDD" id="cd00609">
    <property type="entry name" value="AAT_like"/>
    <property type="match status" value="1"/>
</dbReference>
<accession>A0A6J7GRM1</accession>
<dbReference type="GO" id="GO:0030170">
    <property type="term" value="F:pyridoxal phosphate binding"/>
    <property type="evidence" value="ECO:0007669"/>
    <property type="project" value="InterPro"/>
</dbReference>
<dbReference type="EMBL" id="CAFBMB010000125">
    <property type="protein sequence ID" value="CAB4907375.1"/>
    <property type="molecule type" value="Genomic_DNA"/>
</dbReference>
<keyword evidence="3" id="KW-0032">Aminotransferase</keyword>
<dbReference type="Gene3D" id="3.40.640.10">
    <property type="entry name" value="Type I PLP-dependent aspartate aminotransferase-like (Major domain)"/>
    <property type="match status" value="1"/>
</dbReference>
<comment type="cofactor">
    <cofactor evidence="1">
        <name>pyridoxal 5'-phosphate</name>
        <dbReference type="ChEBI" id="CHEBI:597326"/>
    </cofactor>
</comment>
<sequence length="399" mass="42477">MTSANRVSQRISAIAESATLKVDAKAKELQAAGRPVISYAAGEPDFATPEHIIEAAIVAVRDPKNHHYTPAAGLPELREAIAAKTKRDSGLEIPASQVLVTNGGKQAVYQAFATLLDPGDEVIVPTPYWTTYPEAIKLAGGVQVDVFAGADQEYLVTVDQLEAARTSRTKVLLFVSPSNPTGAVYSPEQVRAIGEWAEAHGLWVVSDEIYQNLTYDGVSAVSIVDAVPALADRTVLVNGVAKTYAMTGWRVGWMVGPADVIKAAGNLQSHLSSNVSNVSQRAALAALTGPQDCVAEMLAAFDRRRRVIVSELNKIPGIVTPTPRGAFYVYPDVTGLLGKTWGGITPTTSLELADLILEQAEVAAVPGEAFGPSGFLRFSYALGDEPLREGVQRLQKLFA</sequence>
<dbReference type="InterPro" id="IPR004839">
    <property type="entry name" value="Aminotransferase_I/II_large"/>
</dbReference>
<dbReference type="Pfam" id="PF00155">
    <property type="entry name" value="Aminotran_1_2"/>
    <property type="match status" value="1"/>
</dbReference>
<dbReference type="GO" id="GO:0006520">
    <property type="term" value="P:amino acid metabolic process"/>
    <property type="evidence" value="ECO:0007669"/>
    <property type="project" value="InterPro"/>
</dbReference>
<protein>
    <submittedName>
        <fullName evidence="7">Unannotated protein</fullName>
    </submittedName>
</protein>
<dbReference type="SUPFAM" id="SSF53383">
    <property type="entry name" value="PLP-dependent transferases"/>
    <property type="match status" value="1"/>
</dbReference>
<dbReference type="InterPro" id="IPR050596">
    <property type="entry name" value="AspAT/PAT-like"/>
</dbReference>
<evidence type="ECO:0000256" key="3">
    <source>
        <dbReference type="ARBA" id="ARBA00022576"/>
    </source>
</evidence>
<reference evidence="7" key="1">
    <citation type="submission" date="2020-05" db="EMBL/GenBank/DDBJ databases">
        <authorList>
            <person name="Chiriac C."/>
            <person name="Salcher M."/>
            <person name="Ghai R."/>
            <person name="Kavagutti S V."/>
        </authorList>
    </citation>
    <scope>NUCLEOTIDE SEQUENCE</scope>
</reference>
<evidence type="ECO:0000256" key="5">
    <source>
        <dbReference type="ARBA" id="ARBA00022898"/>
    </source>
</evidence>
<dbReference type="InterPro" id="IPR015422">
    <property type="entry name" value="PyrdxlP-dep_Trfase_small"/>
</dbReference>
<dbReference type="PRINTS" id="PR00753">
    <property type="entry name" value="ACCSYNTHASE"/>
</dbReference>
<dbReference type="FunFam" id="3.40.640.10:FF:000033">
    <property type="entry name" value="Aspartate aminotransferase"/>
    <property type="match status" value="1"/>
</dbReference>
<dbReference type="InterPro" id="IPR015424">
    <property type="entry name" value="PyrdxlP-dep_Trfase"/>
</dbReference>
<comment type="similarity">
    <text evidence="2">Belongs to the class-I pyridoxal-phosphate-dependent aminotransferase family.</text>
</comment>
<gene>
    <name evidence="7" type="ORF">UFOPK3516_01280</name>
</gene>
<organism evidence="7">
    <name type="scientific">freshwater metagenome</name>
    <dbReference type="NCBI Taxonomy" id="449393"/>
    <lineage>
        <taxon>unclassified sequences</taxon>
        <taxon>metagenomes</taxon>
        <taxon>ecological metagenomes</taxon>
    </lineage>
</organism>
<keyword evidence="4" id="KW-0808">Transferase</keyword>
<evidence type="ECO:0000313" key="7">
    <source>
        <dbReference type="EMBL" id="CAB4907375.1"/>
    </source>
</evidence>
<dbReference type="InterPro" id="IPR015421">
    <property type="entry name" value="PyrdxlP-dep_Trfase_major"/>
</dbReference>
<dbReference type="AlphaFoldDB" id="A0A6J7GRM1"/>
<dbReference type="PANTHER" id="PTHR46383:SF1">
    <property type="entry name" value="ASPARTATE AMINOTRANSFERASE"/>
    <property type="match status" value="1"/>
</dbReference>
<proteinExistence type="inferred from homology"/>
<dbReference type="Gene3D" id="3.90.1150.10">
    <property type="entry name" value="Aspartate Aminotransferase, domain 1"/>
    <property type="match status" value="1"/>
</dbReference>
<dbReference type="PROSITE" id="PS00105">
    <property type="entry name" value="AA_TRANSFER_CLASS_1"/>
    <property type="match status" value="1"/>
</dbReference>
<feature type="domain" description="Aminotransferase class I/classII large" evidence="6">
    <location>
        <begin position="36"/>
        <end position="394"/>
    </location>
</feature>
<dbReference type="GO" id="GO:0008483">
    <property type="term" value="F:transaminase activity"/>
    <property type="evidence" value="ECO:0007669"/>
    <property type="project" value="UniProtKB-KW"/>
</dbReference>
<evidence type="ECO:0000256" key="1">
    <source>
        <dbReference type="ARBA" id="ARBA00001933"/>
    </source>
</evidence>
<evidence type="ECO:0000259" key="6">
    <source>
        <dbReference type="Pfam" id="PF00155"/>
    </source>
</evidence>
<evidence type="ECO:0000256" key="4">
    <source>
        <dbReference type="ARBA" id="ARBA00022679"/>
    </source>
</evidence>